<dbReference type="RefSeq" id="WP_104710285.1">
    <property type="nucleotide sequence ID" value="NZ_PTRA01000001.1"/>
</dbReference>
<dbReference type="InterPro" id="IPR050261">
    <property type="entry name" value="FrsA_esterase"/>
</dbReference>
<sequence>MKRILVLLLLLGAKTYAQISDDAFRKPLKEVIQEIETQYAVKIRYPEDLVKDRQITYADWRFRPDVEQTMTNIFASQDITFTKEGDKKYKLQAFQYHLKTPKEGKQQLDYLASLYKDQASWETRKAELKSCMRTALKLDQLPATPKSQPIITNKRTFDGYTVENVAIETLPGMYVCGSLYKPTHAKGLMPVILNPDGHFGDGRYRSDSQYRCAMQARMGAMAFSYDLFAWGESLLQFKSADHRRSLANTIQILNGMRILDWLLTQKNADPARVAVTGGSGGGSQTMLLSALDDRIDLSVPVVMTSSYHSGGCPCESGMGVHLCGHGTNNVEMAAMAAPRPQLVISDGKDWTQYVPEHEFPFLQRTYGFYGPSAVIKNVHLSEEGHDYGINKRLALYQFLADQFKLDTKQVKNTAGQFDESKCTIEKYPAMYVFGEKGENLPANAVRSFEELEQKIGFK</sequence>
<keyword evidence="3" id="KW-1185">Reference proteome</keyword>
<dbReference type="InterPro" id="IPR029058">
    <property type="entry name" value="AB_hydrolase_fold"/>
</dbReference>
<feature type="signal peptide" evidence="1">
    <location>
        <begin position="1"/>
        <end position="19"/>
    </location>
</feature>
<protein>
    <submittedName>
        <fullName evidence="2">Acetylxylan esterase</fullName>
    </submittedName>
</protein>
<dbReference type="Gene3D" id="3.40.50.1820">
    <property type="entry name" value="alpha/beta hydrolase"/>
    <property type="match status" value="1"/>
</dbReference>
<dbReference type="SUPFAM" id="SSF53474">
    <property type="entry name" value="alpha/beta-Hydrolases"/>
    <property type="match status" value="1"/>
</dbReference>
<evidence type="ECO:0000256" key="1">
    <source>
        <dbReference type="SAM" id="SignalP"/>
    </source>
</evidence>
<dbReference type="AlphaFoldDB" id="A0A2S7IMV1"/>
<accession>A0A2S7IMV1</accession>
<reference evidence="3" key="1">
    <citation type="submission" date="2018-02" db="EMBL/GenBank/DDBJ databases">
        <title>Genome sequencing of Solimonas sp. HR-BB.</title>
        <authorList>
            <person name="Lee Y."/>
            <person name="Jeon C.O."/>
        </authorList>
    </citation>
    <scope>NUCLEOTIDE SEQUENCE [LARGE SCALE GENOMIC DNA]</scope>
    <source>
        <strain evidence="3">HR-U</strain>
    </source>
</reference>
<keyword evidence="1" id="KW-0732">Signal</keyword>
<evidence type="ECO:0000313" key="2">
    <source>
        <dbReference type="EMBL" id="PQA59073.1"/>
    </source>
</evidence>
<dbReference type="OrthoDB" id="3668964at2"/>
<dbReference type="PANTHER" id="PTHR22946">
    <property type="entry name" value="DIENELACTONE HYDROLASE DOMAIN-CONTAINING PROTEIN-RELATED"/>
    <property type="match status" value="1"/>
</dbReference>
<dbReference type="Proteomes" id="UP000239590">
    <property type="component" value="Unassembled WGS sequence"/>
</dbReference>
<organism evidence="2 3">
    <name type="scientific">Siphonobacter curvatus</name>
    <dbReference type="NCBI Taxonomy" id="2094562"/>
    <lineage>
        <taxon>Bacteria</taxon>
        <taxon>Pseudomonadati</taxon>
        <taxon>Bacteroidota</taxon>
        <taxon>Cytophagia</taxon>
        <taxon>Cytophagales</taxon>
        <taxon>Cytophagaceae</taxon>
        <taxon>Siphonobacter</taxon>
    </lineage>
</organism>
<comment type="caution">
    <text evidence="2">The sequence shown here is derived from an EMBL/GenBank/DDBJ whole genome shotgun (WGS) entry which is preliminary data.</text>
</comment>
<proteinExistence type="predicted"/>
<feature type="chain" id="PRO_5015472974" evidence="1">
    <location>
        <begin position="20"/>
        <end position="458"/>
    </location>
</feature>
<name>A0A2S7IMV1_9BACT</name>
<dbReference type="PANTHER" id="PTHR22946:SF8">
    <property type="entry name" value="ACETYL XYLAN ESTERASE DOMAIN-CONTAINING PROTEIN"/>
    <property type="match status" value="1"/>
</dbReference>
<evidence type="ECO:0000313" key="3">
    <source>
        <dbReference type="Proteomes" id="UP000239590"/>
    </source>
</evidence>
<dbReference type="EMBL" id="PTRA01000001">
    <property type="protein sequence ID" value="PQA59073.1"/>
    <property type="molecule type" value="Genomic_DNA"/>
</dbReference>
<gene>
    <name evidence="2" type="ORF">C5O19_05305</name>
</gene>